<evidence type="ECO:0000313" key="2">
    <source>
        <dbReference type="Proteomes" id="UP000229901"/>
    </source>
</evidence>
<evidence type="ECO:0000313" key="1">
    <source>
        <dbReference type="EMBL" id="PIR94072.1"/>
    </source>
</evidence>
<dbReference type="EMBL" id="PFAP01000020">
    <property type="protein sequence ID" value="PIR94072.1"/>
    <property type="molecule type" value="Genomic_DNA"/>
</dbReference>
<dbReference type="Proteomes" id="UP000229901">
    <property type="component" value="Unassembled WGS sequence"/>
</dbReference>
<dbReference type="AlphaFoldDB" id="A0A2H0V4R6"/>
<gene>
    <name evidence="1" type="ORF">COT97_03230</name>
</gene>
<protein>
    <submittedName>
        <fullName evidence="1">Uncharacterized protein</fullName>
    </submittedName>
</protein>
<accession>A0A2H0V4R6</accession>
<sequence>MVGFHITIPDKSLAWVRRFVERNLPTLDELRQMIIARLLSGDHYSYNLGNKARFVWGELKYYADDIPKVVMTYRNIPSLDGSIKIVTQPFCGQAQVMQLASGGGSGREFKEAARQIVHHHLISRLKERGVRFEAIIF</sequence>
<proteinExistence type="predicted"/>
<reference evidence="2" key="1">
    <citation type="submission" date="2017-09" db="EMBL/GenBank/DDBJ databases">
        <title>Depth-based differentiation of microbial function through sediment-hosted aquifers and enrichment of novel symbionts in the deep terrestrial subsurface.</title>
        <authorList>
            <person name="Probst A.J."/>
            <person name="Ladd B."/>
            <person name="Jarett J.K."/>
            <person name="Geller-Mcgrath D.E."/>
            <person name="Sieber C.M.K."/>
            <person name="Emerson J.B."/>
            <person name="Anantharaman K."/>
            <person name="Thomas B.C."/>
            <person name="Malmstrom R."/>
            <person name="Stieglmeier M."/>
            <person name="Klingl A."/>
            <person name="Woyke T."/>
            <person name="Ryan C.M."/>
            <person name="Banfield J.F."/>
        </authorList>
    </citation>
    <scope>NUCLEOTIDE SEQUENCE [LARGE SCALE GENOMIC DNA]</scope>
</reference>
<organism evidence="1 2">
    <name type="scientific">Candidatus Falkowbacteria bacterium CG10_big_fil_rev_8_21_14_0_10_39_11</name>
    <dbReference type="NCBI Taxonomy" id="1974565"/>
    <lineage>
        <taxon>Bacteria</taxon>
        <taxon>Candidatus Falkowiibacteriota</taxon>
    </lineage>
</organism>
<comment type="caution">
    <text evidence="1">The sequence shown here is derived from an EMBL/GenBank/DDBJ whole genome shotgun (WGS) entry which is preliminary data.</text>
</comment>
<name>A0A2H0V4R6_9BACT</name>